<evidence type="ECO:0000256" key="2">
    <source>
        <dbReference type="ARBA" id="ARBA00018426"/>
    </source>
</evidence>
<keyword evidence="9" id="KW-1185">Reference proteome</keyword>
<feature type="compositionally biased region" description="Basic and acidic residues" evidence="6">
    <location>
        <begin position="141"/>
        <end position="151"/>
    </location>
</feature>
<evidence type="ECO:0000313" key="8">
    <source>
        <dbReference type="EMBL" id="KAL2870184.1"/>
    </source>
</evidence>
<evidence type="ECO:0000256" key="1">
    <source>
        <dbReference type="ARBA" id="ARBA00012089"/>
    </source>
</evidence>
<feature type="compositionally biased region" description="Low complexity" evidence="6">
    <location>
        <begin position="152"/>
        <end position="162"/>
    </location>
</feature>
<organism evidence="8 9">
    <name type="scientific">Aspergillus lucknowensis</name>
    <dbReference type="NCBI Taxonomy" id="176173"/>
    <lineage>
        <taxon>Eukaryota</taxon>
        <taxon>Fungi</taxon>
        <taxon>Dikarya</taxon>
        <taxon>Ascomycota</taxon>
        <taxon>Pezizomycotina</taxon>
        <taxon>Eurotiomycetes</taxon>
        <taxon>Eurotiomycetidae</taxon>
        <taxon>Eurotiales</taxon>
        <taxon>Aspergillaceae</taxon>
        <taxon>Aspergillus</taxon>
        <taxon>Aspergillus subgen. Nidulantes</taxon>
    </lineage>
</organism>
<sequence length="292" mass="30797">MPPLKSRPNRNPNPSPGLNVIALISGGKDSLYSILHCIRNGHRVVALANLHPPLSNTTTTGIGTSTIHNDPSRGSGRSSHGGEKPKGEDEEVPGEVEERSGADDIDSFMYQTIGWGVIPLYEAALGIPLYRAPIAGGAVDKGRVYRDRPDPGSDSDSDPGPSACSAQKATGHEEEEEDETESLIPLLRRIMQAHPEANAVCAGAILSTYQRTRIEDVAARLGLTPLAWLWMYPFLPAPVERMSASPSASRPGDGGEAGLLEDMAAVGCSARIVKVASGGLDEGFLWGDVAGS</sequence>
<dbReference type="EMBL" id="JBFXLQ010000007">
    <property type="protein sequence ID" value="KAL2870184.1"/>
    <property type="molecule type" value="Genomic_DNA"/>
</dbReference>
<dbReference type="GeneID" id="98147464"/>
<accession>A0ABR4M089</accession>
<proteinExistence type="predicted"/>
<dbReference type="Gene3D" id="3.90.1490.10">
    <property type="entry name" value="putative n-type atp pyrophosphatase, domain 2"/>
    <property type="match status" value="1"/>
</dbReference>
<feature type="non-terminal residue" evidence="8">
    <location>
        <position position="292"/>
    </location>
</feature>
<evidence type="ECO:0000256" key="6">
    <source>
        <dbReference type="SAM" id="MobiDB-lite"/>
    </source>
</evidence>
<evidence type="ECO:0000256" key="4">
    <source>
        <dbReference type="ARBA" id="ARBA00031552"/>
    </source>
</evidence>
<name>A0ABR4M089_9EURO</name>
<evidence type="ECO:0000256" key="5">
    <source>
        <dbReference type="ARBA" id="ARBA00048108"/>
    </source>
</evidence>
<dbReference type="PANTHER" id="PTHR12196:SF2">
    <property type="entry name" value="DIPHTHINE--AMMONIA LIGASE"/>
    <property type="match status" value="1"/>
</dbReference>
<dbReference type="InterPro" id="IPR030662">
    <property type="entry name" value="DPH6/MJ0570"/>
</dbReference>
<dbReference type="PANTHER" id="PTHR12196">
    <property type="entry name" value="DOMAIN OF UNKNOWN FUNCTION 71 DUF71 -CONTAINING PROTEIN"/>
    <property type="match status" value="1"/>
</dbReference>
<dbReference type="InterPro" id="IPR002761">
    <property type="entry name" value="Diphthami_syn_dom"/>
</dbReference>
<feature type="domain" description="Diphthamide synthase" evidence="7">
    <location>
        <begin position="174"/>
        <end position="231"/>
    </location>
</feature>
<dbReference type="InterPro" id="IPR014729">
    <property type="entry name" value="Rossmann-like_a/b/a_fold"/>
</dbReference>
<dbReference type="CDD" id="cd01994">
    <property type="entry name" value="AANH_PF0828-like"/>
    <property type="match status" value="1"/>
</dbReference>
<evidence type="ECO:0000256" key="3">
    <source>
        <dbReference type="ARBA" id="ARBA00029814"/>
    </source>
</evidence>
<feature type="compositionally biased region" description="Low complexity" evidence="6">
    <location>
        <begin position="57"/>
        <end position="78"/>
    </location>
</feature>
<gene>
    <name evidence="8" type="ORF">BJX67DRAFT_378712</name>
</gene>
<evidence type="ECO:0000313" key="9">
    <source>
        <dbReference type="Proteomes" id="UP001610432"/>
    </source>
</evidence>
<dbReference type="Pfam" id="PF01902">
    <property type="entry name" value="Diphthami_syn_2"/>
    <property type="match status" value="1"/>
</dbReference>
<comment type="catalytic activity">
    <reaction evidence="5">
        <text>diphthine-[translation elongation factor 2] + NH4(+) + ATP = diphthamide-[translation elongation factor 2] + AMP + diphosphate + H(+)</text>
        <dbReference type="Rhea" id="RHEA:19753"/>
        <dbReference type="Rhea" id="RHEA-COMP:10172"/>
        <dbReference type="Rhea" id="RHEA-COMP:10174"/>
        <dbReference type="ChEBI" id="CHEBI:15378"/>
        <dbReference type="ChEBI" id="CHEBI:16692"/>
        <dbReference type="ChEBI" id="CHEBI:28938"/>
        <dbReference type="ChEBI" id="CHEBI:30616"/>
        <dbReference type="ChEBI" id="CHEBI:33019"/>
        <dbReference type="ChEBI" id="CHEBI:82696"/>
        <dbReference type="ChEBI" id="CHEBI:456215"/>
        <dbReference type="EC" id="6.3.1.14"/>
    </reaction>
</comment>
<comment type="caution">
    <text evidence="8">The sequence shown here is derived from an EMBL/GenBank/DDBJ whole genome shotgun (WGS) entry which is preliminary data.</text>
</comment>
<feature type="region of interest" description="Disordered" evidence="6">
    <location>
        <begin position="141"/>
        <end position="182"/>
    </location>
</feature>
<dbReference type="SUPFAM" id="SSF52402">
    <property type="entry name" value="Adenine nucleotide alpha hydrolases-like"/>
    <property type="match status" value="1"/>
</dbReference>
<dbReference type="EC" id="6.3.1.14" evidence="1"/>
<feature type="region of interest" description="Disordered" evidence="6">
    <location>
        <begin position="52"/>
        <end position="103"/>
    </location>
</feature>
<dbReference type="Gene3D" id="3.40.50.620">
    <property type="entry name" value="HUPs"/>
    <property type="match status" value="1"/>
</dbReference>
<reference evidence="8 9" key="1">
    <citation type="submission" date="2024-07" db="EMBL/GenBank/DDBJ databases">
        <title>Section-level genome sequencing and comparative genomics of Aspergillus sections Usti and Cavernicolus.</title>
        <authorList>
            <consortium name="Lawrence Berkeley National Laboratory"/>
            <person name="Nybo J.L."/>
            <person name="Vesth T.C."/>
            <person name="Theobald S."/>
            <person name="Frisvad J.C."/>
            <person name="Larsen T.O."/>
            <person name="Kjaerboelling I."/>
            <person name="Rothschild-Mancinelli K."/>
            <person name="Lyhne E.K."/>
            <person name="Kogle M.E."/>
            <person name="Barry K."/>
            <person name="Clum A."/>
            <person name="Na H."/>
            <person name="Ledsgaard L."/>
            <person name="Lin J."/>
            <person name="Lipzen A."/>
            <person name="Kuo A."/>
            <person name="Riley R."/>
            <person name="Mondo S."/>
            <person name="Labutti K."/>
            <person name="Haridas S."/>
            <person name="Pangalinan J."/>
            <person name="Salamov A.A."/>
            <person name="Simmons B.A."/>
            <person name="Magnuson J.K."/>
            <person name="Chen J."/>
            <person name="Drula E."/>
            <person name="Henrissat B."/>
            <person name="Wiebenga A."/>
            <person name="Lubbers R.J."/>
            <person name="Gomes A.C."/>
            <person name="Macurrencykelacurrency M.R."/>
            <person name="Stajich J."/>
            <person name="Grigoriev I.V."/>
            <person name="Mortensen U.H."/>
            <person name="De Vries R.P."/>
            <person name="Baker S.E."/>
            <person name="Andersen M.R."/>
        </authorList>
    </citation>
    <scope>NUCLEOTIDE SEQUENCE [LARGE SCALE GENOMIC DNA]</scope>
    <source>
        <strain evidence="8 9">CBS 449.75</strain>
    </source>
</reference>
<dbReference type="RefSeq" id="XP_070889163.1">
    <property type="nucleotide sequence ID" value="XM_071032392.1"/>
</dbReference>
<protein>
    <recommendedName>
        <fullName evidence="2">Diphthine--ammonia ligase</fullName>
        <ecNumber evidence="1">6.3.1.14</ecNumber>
    </recommendedName>
    <alternativeName>
        <fullName evidence="3">Diphthamide synthase</fullName>
    </alternativeName>
    <alternativeName>
        <fullName evidence="4">Diphthamide synthetase</fullName>
    </alternativeName>
</protein>
<evidence type="ECO:0000259" key="7">
    <source>
        <dbReference type="Pfam" id="PF01902"/>
    </source>
</evidence>
<dbReference type="Proteomes" id="UP001610432">
    <property type="component" value="Unassembled WGS sequence"/>
</dbReference>